<evidence type="ECO:0000256" key="3">
    <source>
        <dbReference type="ARBA" id="ARBA00012485"/>
    </source>
</evidence>
<dbReference type="Gene3D" id="3.30.2160.10">
    <property type="entry name" value="Hect, E3 ligase catalytic domain"/>
    <property type="match status" value="1"/>
</dbReference>
<feature type="compositionally biased region" description="Polar residues" evidence="7">
    <location>
        <begin position="536"/>
        <end position="553"/>
    </location>
</feature>
<feature type="compositionally biased region" description="Basic residues" evidence="7">
    <location>
        <begin position="1006"/>
        <end position="1015"/>
    </location>
</feature>
<reference evidence="9 10" key="1">
    <citation type="submission" date="2014-04" db="EMBL/GenBank/DDBJ databases">
        <authorList>
            <consortium name="DOE Joint Genome Institute"/>
            <person name="Kuo A."/>
            <person name="Tarkka M."/>
            <person name="Buscot F."/>
            <person name="Kohler A."/>
            <person name="Nagy L.G."/>
            <person name="Floudas D."/>
            <person name="Copeland A."/>
            <person name="Barry K.W."/>
            <person name="Cichocki N."/>
            <person name="Veneault-Fourrey C."/>
            <person name="LaButti K."/>
            <person name="Lindquist E.A."/>
            <person name="Lipzen A."/>
            <person name="Lundell T."/>
            <person name="Morin E."/>
            <person name="Murat C."/>
            <person name="Sun H."/>
            <person name="Tunlid A."/>
            <person name="Henrissat B."/>
            <person name="Grigoriev I.V."/>
            <person name="Hibbett D.S."/>
            <person name="Martin F."/>
            <person name="Nordberg H.P."/>
            <person name="Cantor M.N."/>
            <person name="Hua S.X."/>
        </authorList>
    </citation>
    <scope>NUCLEOTIDE SEQUENCE [LARGE SCALE GENOMIC DNA]</scope>
    <source>
        <strain evidence="9 10">F 1598</strain>
    </source>
</reference>
<feature type="compositionally biased region" description="Low complexity" evidence="7">
    <location>
        <begin position="1021"/>
        <end position="1037"/>
    </location>
</feature>
<dbReference type="InterPro" id="IPR000569">
    <property type="entry name" value="HECT_dom"/>
</dbReference>
<dbReference type="GO" id="GO:0000209">
    <property type="term" value="P:protein polyubiquitination"/>
    <property type="evidence" value="ECO:0007669"/>
    <property type="project" value="TreeGrafter"/>
</dbReference>
<protein>
    <recommendedName>
        <fullName evidence="3">HECT-type E3 ubiquitin transferase</fullName>
        <ecNumber evidence="3">2.3.2.26</ecNumber>
    </recommendedName>
</protein>
<comment type="similarity">
    <text evidence="2">Belongs to the UPL family. K-HECT subfamily.</text>
</comment>
<dbReference type="InterPro" id="IPR011989">
    <property type="entry name" value="ARM-like"/>
</dbReference>
<feature type="active site" description="Glycyl thioester intermediate" evidence="6">
    <location>
        <position position="1715"/>
    </location>
</feature>
<dbReference type="PANTHER" id="PTHR45670:SF1">
    <property type="entry name" value="E3 UBIQUITIN-PROTEIN LIGASE HECTD1"/>
    <property type="match status" value="1"/>
</dbReference>
<dbReference type="Gene3D" id="3.90.1750.10">
    <property type="entry name" value="Hect, E3 ligase catalytic domains"/>
    <property type="match status" value="1"/>
</dbReference>
<feature type="region of interest" description="Disordered" evidence="7">
    <location>
        <begin position="689"/>
        <end position="710"/>
    </location>
</feature>
<dbReference type="GO" id="GO:0016607">
    <property type="term" value="C:nuclear speck"/>
    <property type="evidence" value="ECO:0007669"/>
    <property type="project" value="TreeGrafter"/>
</dbReference>
<dbReference type="OrthoDB" id="423283at2759"/>
<feature type="compositionally biased region" description="Basic and acidic residues" evidence="7">
    <location>
        <begin position="22"/>
        <end position="42"/>
    </location>
</feature>
<feature type="compositionally biased region" description="Acidic residues" evidence="7">
    <location>
        <begin position="43"/>
        <end position="70"/>
    </location>
</feature>
<dbReference type="PROSITE" id="PS50237">
    <property type="entry name" value="HECT"/>
    <property type="match status" value="1"/>
</dbReference>
<dbReference type="HOGENOM" id="CLU_000366_0_1_1"/>
<comment type="catalytic activity">
    <reaction evidence="1">
        <text>S-ubiquitinyl-[E2 ubiquitin-conjugating enzyme]-L-cysteine + [acceptor protein]-L-lysine = [E2 ubiquitin-conjugating enzyme]-L-cysteine + N(6)-ubiquitinyl-[acceptor protein]-L-lysine.</text>
        <dbReference type="EC" id="2.3.2.26"/>
    </reaction>
</comment>
<dbReference type="STRING" id="765440.A0A0C3CLQ8"/>
<dbReference type="InterPro" id="IPR035983">
    <property type="entry name" value="Hect_E3_ubiquitin_ligase"/>
</dbReference>
<feature type="compositionally biased region" description="Acidic residues" evidence="7">
    <location>
        <begin position="166"/>
        <end position="182"/>
    </location>
</feature>
<dbReference type="EMBL" id="KN832973">
    <property type="protein sequence ID" value="KIM90587.1"/>
    <property type="molecule type" value="Genomic_DNA"/>
</dbReference>
<evidence type="ECO:0000256" key="6">
    <source>
        <dbReference type="PROSITE-ProRule" id="PRU00104"/>
    </source>
</evidence>
<evidence type="ECO:0000313" key="10">
    <source>
        <dbReference type="Proteomes" id="UP000054166"/>
    </source>
</evidence>
<feature type="compositionally biased region" description="Low complexity" evidence="7">
    <location>
        <begin position="524"/>
        <end position="535"/>
    </location>
</feature>
<dbReference type="PANTHER" id="PTHR45670">
    <property type="entry name" value="E3 UBIQUITIN-PROTEIN LIGASE TRIP12"/>
    <property type="match status" value="1"/>
</dbReference>
<dbReference type="GO" id="GO:0061630">
    <property type="term" value="F:ubiquitin protein ligase activity"/>
    <property type="evidence" value="ECO:0007669"/>
    <property type="project" value="UniProtKB-EC"/>
</dbReference>
<dbReference type="InParanoid" id="A0A0C3CLQ8"/>
<feature type="compositionally biased region" description="Acidic residues" evidence="7">
    <location>
        <begin position="12"/>
        <end position="21"/>
    </location>
</feature>
<feature type="region of interest" description="Disordered" evidence="7">
    <location>
        <begin position="502"/>
        <end position="572"/>
    </location>
</feature>
<keyword evidence="5 6" id="KW-0833">Ubl conjugation pathway</keyword>
<dbReference type="EC" id="2.3.2.26" evidence="3"/>
<organism evidence="9 10">
    <name type="scientific">Piloderma croceum (strain F 1598)</name>
    <dbReference type="NCBI Taxonomy" id="765440"/>
    <lineage>
        <taxon>Eukaryota</taxon>
        <taxon>Fungi</taxon>
        <taxon>Dikarya</taxon>
        <taxon>Basidiomycota</taxon>
        <taxon>Agaricomycotina</taxon>
        <taxon>Agaricomycetes</taxon>
        <taxon>Agaricomycetidae</taxon>
        <taxon>Atheliales</taxon>
        <taxon>Atheliaceae</taxon>
        <taxon>Piloderma</taxon>
    </lineage>
</organism>
<keyword evidence="10" id="KW-1185">Reference proteome</keyword>
<dbReference type="Pfam" id="PF00632">
    <property type="entry name" value="HECT"/>
    <property type="match status" value="1"/>
</dbReference>
<feature type="region of interest" description="Disordered" evidence="7">
    <location>
        <begin position="163"/>
        <end position="182"/>
    </location>
</feature>
<dbReference type="SUPFAM" id="SSF56204">
    <property type="entry name" value="Hect, E3 ligase catalytic domain"/>
    <property type="match status" value="1"/>
</dbReference>
<evidence type="ECO:0000256" key="4">
    <source>
        <dbReference type="ARBA" id="ARBA00022679"/>
    </source>
</evidence>
<dbReference type="SMART" id="SM00119">
    <property type="entry name" value="HECTc"/>
    <property type="match status" value="1"/>
</dbReference>
<evidence type="ECO:0000313" key="9">
    <source>
        <dbReference type="EMBL" id="KIM90587.1"/>
    </source>
</evidence>
<keyword evidence="4" id="KW-0808">Transferase</keyword>
<dbReference type="Pfam" id="PF25579">
    <property type="entry name" value="TPR_TRIP12_N"/>
    <property type="match status" value="1"/>
</dbReference>
<evidence type="ECO:0000256" key="5">
    <source>
        <dbReference type="ARBA" id="ARBA00022786"/>
    </source>
</evidence>
<accession>A0A0C3CLQ8</accession>
<feature type="region of interest" description="Disordered" evidence="7">
    <location>
        <begin position="1210"/>
        <end position="1237"/>
    </location>
</feature>
<feature type="compositionally biased region" description="Low complexity" evidence="7">
    <location>
        <begin position="984"/>
        <end position="1005"/>
    </location>
</feature>
<dbReference type="InterPro" id="IPR045322">
    <property type="entry name" value="HECTD1/TRIP12-like"/>
</dbReference>
<feature type="compositionally biased region" description="Basic and acidic residues" evidence="7">
    <location>
        <begin position="694"/>
        <end position="703"/>
    </location>
</feature>
<dbReference type="Gene3D" id="3.30.2410.10">
    <property type="entry name" value="Hect, E3 ligase catalytic domain"/>
    <property type="match status" value="1"/>
</dbReference>
<dbReference type="InterPro" id="IPR016024">
    <property type="entry name" value="ARM-type_fold"/>
</dbReference>
<name>A0A0C3CLQ8_PILCF</name>
<dbReference type="Proteomes" id="UP000054166">
    <property type="component" value="Unassembled WGS sequence"/>
</dbReference>
<gene>
    <name evidence="9" type="ORF">PILCRDRAFT_188801</name>
</gene>
<dbReference type="GO" id="GO:0043161">
    <property type="term" value="P:proteasome-mediated ubiquitin-dependent protein catabolic process"/>
    <property type="evidence" value="ECO:0007669"/>
    <property type="project" value="TreeGrafter"/>
</dbReference>
<feature type="domain" description="HECT" evidence="8">
    <location>
        <begin position="1404"/>
        <end position="1748"/>
    </location>
</feature>
<dbReference type="InterPro" id="IPR057948">
    <property type="entry name" value="TPR_TRIP12_N"/>
</dbReference>
<evidence type="ECO:0000256" key="2">
    <source>
        <dbReference type="ARBA" id="ARBA00006331"/>
    </source>
</evidence>
<feature type="compositionally biased region" description="Polar residues" evidence="7">
    <location>
        <begin position="965"/>
        <end position="982"/>
    </location>
</feature>
<dbReference type="Gene3D" id="1.25.10.10">
    <property type="entry name" value="Leucine-rich Repeat Variant"/>
    <property type="match status" value="1"/>
</dbReference>
<evidence type="ECO:0000256" key="7">
    <source>
        <dbReference type="SAM" id="MobiDB-lite"/>
    </source>
</evidence>
<dbReference type="FunCoup" id="A0A0C3CLQ8">
    <property type="interactions" value="663"/>
</dbReference>
<dbReference type="CDD" id="cd00078">
    <property type="entry name" value="HECTc"/>
    <property type="match status" value="1"/>
</dbReference>
<proteinExistence type="inferred from homology"/>
<reference evidence="10" key="2">
    <citation type="submission" date="2015-01" db="EMBL/GenBank/DDBJ databases">
        <title>Evolutionary Origins and Diversification of the Mycorrhizal Mutualists.</title>
        <authorList>
            <consortium name="DOE Joint Genome Institute"/>
            <consortium name="Mycorrhizal Genomics Consortium"/>
            <person name="Kohler A."/>
            <person name="Kuo A."/>
            <person name="Nagy L.G."/>
            <person name="Floudas D."/>
            <person name="Copeland A."/>
            <person name="Barry K.W."/>
            <person name="Cichocki N."/>
            <person name="Veneault-Fourrey C."/>
            <person name="LaButti K."/>
            <person name="Lindquist E.A."/>
            <person name="Lipzen A."/>
            <person name="Lundell T."/>
            <person name="Morin E."/>
            <person name="Murat C."/>
            <person name="Riley R."/>
            <person name="Ohm R."/>
            <person name="Sun H."/>
            <person name="Tunlid A."/>
            <person name="Henrissat B."/>
            <person name="Grigoriev I.V."/>
            <person name="Hibbett D.S."/>
            <person name="Martin F."/>
        </authorList>
    </citation>
    <scope>NUCLEOTIDE SEQUENCE [LARGE SCALE GENOMIC DNA]</scope>
    <source>
        <strain evidence="10">F 1598</strain>
    </source>
</reference>
<feature type="region of interest" description="Disordered" evidence="7">
    <location>
        <begin position="1"/>
        <end position="79"/>
    </location>
</feature>
<evidence type="ECO:0000259" key="8">
    <source>
        <dbReference type="PROSITE" id="PS50237"/>
    </source>
</evidence>
<sequence length="1748" mass="189074">MASAAATSSRLEDDDVEMMDAEEYKPEASEREDVVEQCHDEAEEHDDDDLGGGEGEGDGGEDDTGADEDAAPAPAERSFGGMDESAAMAIFGDYRQLGSYMLGLSGRLKTMLNNIKTTADPTTRLVTLQELSELLSISTEDTLAGSFQVEQFVRELVKILGGRGADEDEDDDGDEDGDEQDEDAALAAALAMSSGNTTYQGDDNLEAQVLACRCLANLMEALPGVAHTVVYHGAIPVLCSKLIEISYIDLAEQTLSTMEKISEEFPSSIVREGGLAALLNYLDFFSIAVQRTALQAASNCCRNVSADHFTMIQAVWPIIRNCLGYSDQRLVEFACLCVIRVIDSYYRASTENLETLVDTDLVRAVNLLLMPAGGSPLIAANTYTLLLRALATSARASPKITLALLEADIVDTLYQILTGVLPSTSEDGEEQGDASGGQGLGGGLADMTVMENLAHRSKDQVEEALGLISELMPPLPKDGVFDHKGYTEKSLARMVKAKAKADRAAARQATSGAPNILSAPPPTAIASSSPARSSPVNQDSAATDNDSVEPQTQDAEEGLPLPPPKEPTVDRTELLRSKPAVVGRFMQLMVPILVDVYAASVITPVRVKTLTGLLKAVSFLDGDGLQRVLTFVPVASFASSILSSNDHPSLVIGALQLVDLLLSKIPTEYRPTFRREGVFHEIETLAARQVSSPKSKDKDKDASDIPSPADSGILAAPVSAASSAAMIPGFKKLSSLSLEPDDAITLRARVIRFKHLAGTDQADGDNVFETLRRLVERLSAKDVSEQTSSDALRELADLFASAHTSVSSFELLQSGVVDGILQFSTDQDRSVTMKRRQELLLDAFTSRRSKGGTNSQTPLGIFVKKLQESLTRMESFEVVTVAQGIDDSKRSSPSLLARQLRLRLVADDDSDIPRNLHNIVVSIHAIATFQALHDYLRPRVAGLLSGGSRLSGMLAALAASGFGPGSSQTAAEELRQSVSASNMAAPTSTAAETSTPATSSSASSIARRRSQRLSAKKASSDNNAEPAGAPEAASGDAVGSDAPISEPPVSHAGASSTDTAASETLVHDSGFAADFTDDEVDAEVFDEDVDPDNSISEKTVTLSVVEGGSKIEAQTPDGTRVATPILSKDGPSASTSRQTISNKASYAAALKAKPSDWHLQFSMDDHILPLDLTIYGAMHQHEMRKKSGPLPPSLIWQGVYTVKFKKINGPLPSSENRTDEITSKNRSPTPPLSSLPEDAPHAKILRLLRVLHKLNVLEAERSTFIGDKRNLPESAFVNNKLSAKLTRQLEEPMIVASSCLPDWALDLPQHFPFLFPFATRYNFLQSTSFGYARLILKWQSQQSRGQDNSRRDEGIGFLGRLQRQKVRISRKHILESAVKVFELYGSSSSVLEVEYFEEVGTGLGPTLEFYSLVSKEFARRDLKIWRDADQTRLGQYVHHPDGLFPAPISPDDIANDGGQKRTHIFRVIGQFLAKAMLDSRIIDLSFNKIFLKIILGEEVPLTLSTLKLVDRDLANSLAKLQSYASSKGGNDKLLRKVAMVDIVNVEDLALDFTIPGHEIELRPGGREIQVTSDNVDEYIHDVLDAIIGKGAQPQAKAFREGFSKVFPVSDLQSFSADELVMLFGNADEDWSTETLSEVLKADHGFNVESRAIRDLIDVMASYDAPTRREYLQFITGSPKLPIGGFRGLNPPLTVVRKPHEAPLTADDYLPSVMTCVNYLKLPEYSSKAIMRVKLRTAMKEGVGSFHLS</sequence>
<dbReference type="SUPFAM" id="SSF48371">
    <property type="entry name" value="ARM repeat"/>
    <property type="match status" value="1"/>
</dbReference>
<evidence type="ECO:0000256" key="1">
    <source>
        <dbReference type="ARBA" id="ARBA00000885"/>
    </source>
</evidence>
<feature type="region of interest" description="Disordered" evidence="7">
    <location>
        <begin position="965"/>
        <end position="1061"/>
    </location>
</feature>